<evidence type="ECO:0000256" key="1">
    <source>
        <dbReference type="ARBA" id="ARBA00010617"/>
    </source>
</evidence>
<dbReference type="GO" id="GO:0020037">
    <property type="term" value="F:heme binding"/>
    <property type="evidence" value="ECO:0007669"/>
    <property type="project" value="InterPro"/>
</dbReference>
<evidence type="ECO:0000313" key="6">
    <source>
        <dbReference type="Proteomes" id="UP000005446"/>
    </source>
</evidence>
<dbReference type="Gene3D" id="1.10.630.10">
    <property type="entry name" value="Cytochrome P450"/>
    <property type="match status" value="1"/>
</dbReference>
<dbReference type="OrthoDB" id="2789670at2759"/>
<keyword evidence="2" id="KW-0479">Metal-binding</keyword>
<evidence type="ECO:0000256" key="2">
    <source>
        <dbReference type="ARBA" id="ARBA00022723"/>
    </source>
</evidence>
<dbReference type="AlphaFoldDB" id="H0EQZ3"/>
<gene>
    <name evidence="5" type="ORF">M7I_5102</name>
</gene>
<dbReference type="PANTHER" id="PTHR46300:SF5">
    <property type="entry name" value="CYTOCHROME P450"/>
    <property type="match status" value="1"/>
</dbReference>
<accession>H0EQZ3</accession>
<comment type="similarity">
    <text evidence="1">Belongs to the cytochrome P450 family.</text>
</comment>
<dbReference type="InterPro" id="IPR036396">
    <property type="entry name" value="Cyt_P450_sf"/>
</dbReference>
<keyword evidence="6" id="KW-1185">Reference proteome</keyword>
<dbReference type="Proteomes" id="UP000005446">
    <property type="component" value="Unassembled WGS sequence"/>
</dbReference>
<keyword evidence="4" id="KW-0408">Iron</keyword>
<dbReference type="GO" id="GO:0005506">
    <property type="term" value="F:iron ion binding"/>
    <property type="evidence" value="ECO:0007669"/>
    <property type="project" value="InterPro"/>
</dbReference>
<dbReference type="GO" id="GO:0016705">
    <property type="term" value="F:oxidoreductase activity, acting on paired donors, with incorporation or reduction of molecular oxygen"/>
    <property type="evidence" value="ECO:0007669"/>
    <property type="project" value="InterPro"/>
</dbReference>
<evidence type="ECO:0000256" key="3">
    <source>
        <dbReference type="ARBA" id="ARBA00023002"/>
    </source>
</evidence>
<dbReference type="GO" id="GO:0004497">
    <property type="term" value="F:monooxygenase activity"/>
    <property type="evidence" value="ECO:0007669"/>
    <property type="project" value="InterPro"/>
</dbReference>
<dbReference type="InterPro" id="IPR050364">
    <property type="entry name" value="Cytochrome_P450_fung"/>
</dbReference>
<comment type="caution">
    <text evidence="5">The sequence shown here is derived from an EMBL/GenBank/DDBJ whole genome shotgun (WGS) entry which is preliminary data.</text>
</comment>
<organism evidence="5 6">
    <name type="scientific">Glarea lozoyensis (strain ATCC 74030 / MF5533)</name>
    <dbReference type="NCBI Taxonomy" id="1104152"/>
    <lineage>
        <taxon>Eukaryota</taxon>
        <taxon>Fungi</taxon>
        <taxon>Dikarya</taxon>
        <taxon>Ascomycota</taxon>
        <taxon>Pezizomycotina</taxon>
        <taxon>Leotiomycetes</taxon>
        <taxon>Helotiales</taxon>
        <taxon>Helotiaceae</taxon>
        <taxon>Glarea</taxon>
    </lineage>
</organism>
<dbReference type="InParanoid" id="H0EQZ3"/>
<reference evidence="5 6" key="1">
    <citation type="journal article" date="2012" name="Eukaryot. Cell">
        <title>Genome sequence of the fungus Glarea lozoyensis: the first genome sequence of a species from the Helotiaceae family.</title>
        <authorList>
            <person name="Youssar L."/>
            <person name="Gruening B.A."/>
            <person name="Erxleben A."/>
            <person name="Guenther S."/>
            <person name="Huettel W."/>
        </authorList>
    </citation>
    <scope>NUCLEOTIDE SEQUENCE [LARGE SCALE GENOMIC DNA]</scope>
    <source>
        <strain evidence="6">ATCC 74030 / MF5533</strain>
    </source>
</reference>
<dbReference type="SUPFAM" id="SSF48264">
    <property type="entry name" value="Cytochrome P450"/>
    <property type="match status" value="1"/>
</dbReference>
<dbReference type="HOGENOM" id="CLU_963289_0_0_1"/>
<proteinExistence type="inferred from homology"/>
<protein>
    <submittedName>
        <fullName evidence="5">Putative O-methylsterigmatocystin oxidoreductase</fullName>
    </submittedName>
</protein>
<dbReference type="EMBL" id="AGUE01000130">
    <property type="protein sequence ID" value="EHK99044.1"/>
    <property type="molecule type" value="Genomic_DNA"/>
</dbReference>
<evidence type="ECO:0000313" key="5">
    <source>
        <dbReference type="EMBL" id="EHK99044.1"/>
    </source>
</evidence>
<sequence length="289" mass="32146">MATIATYILSGLLLFVLYKFLKPQKQSLPLPPSPPTDPILGHIRSIPSKNPELTYMKWGKQYNILYLSFLTQPVLILNTAADAIALLDKRGALFSDRSDFHFFKDAEFKKHRKIFGSSFTLAKCVGYQAGQVEEAWKMVRRILESPGEWNGEVKAYTTAVVLRIAYGIEVKGRDDLYVKIADQISEAGGTGGSTGSTMVDLFPISSGRIGIYLLLKVEMGRRFRVRILDLEDGQNLGYAGVWIAVVGILATMRVRKVRDERGKEVEPNVGMTTGLTSGFQSSRGIRMCI</sequence>
<evidence type="ECO:0000256" key="4">
    <source>
        <dbReference type="ARBA" id="ARBA00023004"/>
    </source>
</evidence>
<dbReference type="PANTHER" id="PTHR46300">
    <property type="entry name" value="P450, PUTATIVE (EUROFUNG)-RELATED-RELATED"/>
    <property type="match status" value="1"/>
</dbReference>
<keyword evidence="3" id="KW-0560">Oxidoreductase</keyword>
<name>H0EQZ3_GLAL7</name>